<reference evidence="1 2" key="2">
    <citation type="journal article" date="2022" name="Mol. Ecol. Resour.">
        <title>The genomes of chicory, endive, great burdock and yacon provide insights into Asteraceae paleo-polyploidization history and plant inulin production.</title>
        <authorList>
            <person name="Fan W."/>
            <person name="Wang S."/>
            <person name="Wang H."/>
            <person name="Wang A."/>
            <person name="Jiang F."/>
            <person name="Liu H."/>
            <person name="Zhao H."/>
            <person name="Xu D."/>
            <person name="Zhang Y."/>
        </authorList>
    </citation>
    <scope>NUCLEOTIDE SEQUENCE [LARGE SCALE GENOMIC DNA]</scope>
    <source>
        <strain evidence="2">cv. Yunnan</strain>
        <tissue evidence="1">Leaves</tissue>
    </source>
</reference>
<gene>
    <name evidence="1" type="ORF">L1987_52242</name>
</gene>
<proteinExistence type="predicted"/>
<comment type="caution">
    <text evidence="1">The sequence shown here is derived from an EMBL/GenBank/DDBJ whole genome shotgun (WGS) entry which is preliminary data.</text>
</comment>
<dbReference type="Proteomes" id="UP001056120">
    <property type="component" value="Linkage Group LG17"/>
</dbReference>
<dbReference type="EMBL" id="CM042034">
    <property type="protein sequence ID" value="KAI3761820.1"/>
    <property type="molecule type" value="Genomic_DNA"/>
</dbReference>
<evidence type="ECO:0000313" key="1">
    <source>
        <dbReference type="EMBL" id="KAI3761820.1"/>
    </source>
</evidence>
<accession>A0ACB9ESM3</accession>
<name>A0ACB9ESM3_9ASTR</name>
<protein>
    <submittedName>
        <fullName evidence="1">Uncharacterized protein</fullName>
    </submittedName>
</protein>
<reference evidence="2" key="1">
    <citation type="journal article" date="2022" name="Mol. Ecol. Resour.">
        <title>The genomes of chicory, endive, great burdock and yacon provide insights into Asteraceae palaeo-polyploidization history and plant inulin production.</title>
        <authorList>
            <person name="Fan W."/>
            <person name="Wang S."/>
            <person name="Wang H."/>
            <person name="Wang A."/>
            <person name="Jiang F."/>
            <person name="Liu H."/>
            <person name="Zhao H."/>
            <person name="Xu D."/>
            <person name="Zhang Y."/>
        </authorList>
    </citation>
    <scope>NUCLEOTIDE SEQUENCE [LARGE SCALE GENOMIC DNA]</scope>
    <source>
        <strain evidence="2">cv. Yunnan</strain>
    </source>
</reference>
<sequence>MQRGKVIAYASRQLKIHEKNYTTHDLELGAVVFALKIWRHYLYGTKCVVFTEHKNLQHIFNQKELNMRQRRWVELLNDYDCDIRYHPGKANVVADALSRKEHTMLHCVRVQNDIQIRILEAQHLSVTEGKMYEEMACGAELQLETKPNGLLYFLNRIWIPDRDDLRTIIMNEAHKTRYSVHPGADKMHKDLRHQYWWPDMKKDIALYVAKCLTCSKVKAEHQRPSGLLEQPEIPMWKWECIAMDFITKLPRTTHGHDSIWVIVDRLTKSAHFLPIREDYGVGKLAQIYVNEIVSRHGVPLNIISDCDGRFTSRFWQSLQPALGTQLNLSTAYHPQTDGQSERTIQTLEDMLRAYVIDFGVSFPCLLERDW</sequence>
<organism evidence="1 2">
    <name type="scientific">Smallanthus sonchifolius</name>
    <dbReference type="NCBI Taxonomy" id="185202"/>
    <lineage>
        <taxon>Eukaryota</taxon>
        <taxon>Viridiplantae</taxon>
        <taxon>Streptophyta</taxon>
        <taxon>Embryophyta</taxon>
        <taxon>Tracheophyta</taxon>
        <taxon>Spermatophyta</taxon>
        <taxon>Magnoliopsida</taxon>
        <taxon>eudicotyledons</taxon>
        <taxon>Gunneridae</taxon>
        <taxon>Pentapetalae</taxon>
        <taxon>asterids</taxon>
        <taxon>campanulids</taxon>
        <taxon>Asterales</taxon>
        <taxon>Asteraceae</taxon>
        <taxon>Asteroideae</taxon>
        <taxon>Heliantheae alliance</taxon>
        <taxon>Millerieae</taxon>
        <taxon>Smallanthus</taxon>
    </lineage>
</organism>
<evidence type="ECO:0000313" key="2">
    <source>
        <dbReference type="Proteomes" id="UP001056120"/>
    </source>
</evidence>
<keyword evidence="2" id="KW-1185">Reference proteome</keyword>